<reference evidence="2" key="2">
    <citation type="submission" date="2023-05" db="EMBL/GenBank/DDBJ databases">
        <authorList>
            <consortium name="Lawrence Berkeley National Laboratory"/>
            <person name="Steindorff A."/>
            <person name="Hensen N."/>
            <person name="Bonometti L."/>
            <person name="Westerberg I."/>
            <person name="Brannstrom I.O."/>
            <person name="Guillou S."/>
            <person name="Cros-Aarteil S."/>
            <person name="Calhoun S."/>
            <person name="Haridas S."/>
            <person name="Kuo A."/>
            <person name="Mondo S."/>
            <person name="Pangilinan J."/>
            <person name="Riley R."/>
            <person name="Labutti K."/>
            <person name="Andreopoulos B."/>
            <person name="Lipzen A."/>
            <person name="Chen C."/>
            <person name="Yanf M."/>
            <person name="Daum C."/>
            <person name="Ng V."/>
            <person name="Clum A."/>
            <person name="Ohm R."/>
            <person name="Martin F."/>
            <person name="Silar P."/>
            <person name="Natvig D."/>
            <person name="Lalanne C."/>
            <person name="Gautier V."/>
            <person name="Ament-Velasquez S.L."/>
            <person name="Kruys A."/>
            <person name="Hutchinson M.I."/>
            <person name="Powell A.J."/>
            <person name="Barry K."/>
            <person name="Miller A.N."/>
            <person name="Grigoriev I.V."/>
            <person name="Debuchy R."/>
            <person name="Gladieux P."/>
            <person name="Thoren M.H."/>
            <person name="Johannesson H."/>
        </authorList>
    </citation>
    <scope>NUCLEOTIDE SEQUENCE</scope>
    <source>
        <strain evidence="2">PSN243</strain>
    </source>
</reference>
<name>A0AAV9GL67_9PEZI</name>
<evidence type="ECO:0000313" key="3">
    <source>
        <dbReference type="Proteomes" id="UP001321760"/>
    </source>
</evidence>
<comment type="caution">
    <text evidence="2">The sequence shown here is derived from an EMBL/GenBank/DDBJ whole genome shotgun (WGS) entry which is preliminary data.</text>
</comment>
<keyword evidence="1" id="KW-1133">Transmembrane helix</keyword>
<reference evidence="2" key="1">
    <citation type="journal article" date="2023" name="Mol. Phylogenet. Evol.">
        <title>Genome-scale phylogeny and comparative genomics of the fungal order Sordariales.</title>
        <authorList>
            <person name="Hensen N."/>
            <person name="Bonometti L."/>
            <person name="Westerberg I."/>
            <person name="Brannstrom I.O."/>
            <person name="Guillou S."/>
            <person name="Cros-Aarteil S."/>
            <person name="Calhoun S."/>
            <person name="Haridas S."/>
            <person name="Kuo A."/>
            <person name="Mondo S."/>
            <person name="Pangilinan J."/>
            <person name="Riley R."/>
            <person name="LaButti K."/>
            <person name="Andreopoulos B."/>
            <person name="Lipzen A."/>
            <person name="Chen C."/>
            <person name="Yan M."/>
            <person name="Daum C."/>
            <person name="Ng V."/>
            <person name="Clum A."/>
            <person name="Steindorff A."/>
            <person name="Ohm R.A."/>
            <person name="Martin F."/>
            <person name="Silar P."/>
            <person name="Natvig D.O."/>
            <person name="Lalanne C."/>
            <person name="Gautier V."/>
            <person name="Ament-Velasquez S.L."/>
            <person name="Kruys A."/>
            <person name="Hutchinson M.I."/>
            <person name="Powell A.J."/>
            <person name="Barry K."/>
            <person name="Miller A.N."/>
            <person name="Grigoriev I.V."/>
            <person name="Debuchy R."/>
            <person name="Gladieux P."/>
            <person name="Hiltunen Thoren M."/>
            <person name="Johannesson H."/>
        </authorList>
    </citation>
    <scope>NUCLEOTIDE SEQUENCE</scope>
    <source>
        <strain evidence="2">PSN243</strain>
    </source>
</reference>
<feature type="transmembrane region" description="Helical" evidence="1">
    <location>
        <begin position="38"/>
        <end position="71"/>
    </location>
</feature>
<dbReference type="AlphaFoldDB" id="A0AAV9GL67"/>
<gene>
    <name evidence="2" type="ORF">QBC34DRAFT_408148</name>
</gene>
<evidence type="ECO:0000313" key="2">
    <source>
        <dbReference type="EMBL" id="KAK4448102.1"/>
    </source>
</evidence>
<protein>
    <submittedName>
        <fullName evidence="2">Uncharacterized protein</fullName>
    </submittedName>
</protein>
<proteinExistence type="predicted"/>
<dbReference type="Proteomes" id="UP001321760">
    <property type="component" value="Unassembled WGS sequence"/>
</dbReference>
<keyword evidence="1" id="KW-0812">Transmembrane</keyword>
<accession>A0AAV9GL67</accession>
<evidence type="ECO:0000256" key="1">
    <source>
        <dbReference type="SAM" id="Phobius"/>
    </source>
</evidence>
<keyword evidence="1" id="KW-0472">Membrane</keyword>
<sequence>MGNRGKSGAYFWRCVFVAYPWQAASKYASRLDPYLKGYGFLFFVLFFATETYSSSGLAAIVGEHFWICLLLRR</sequence>
<organism evidence="2 3">
    <name type="scientific">Podospora aff. communis PSN243</name>
    <dbReference type="NCBI Taxonomy" id="3040156"/>
    <lineage>
        <taxon>Eukaryota</taxon>
        <taxon>Fungi</taxon>
        <taxon>Dikarya</taxon>
        <taxon>Ascomycota</taxon>
        <taxon>Pezizomycotina</taxon>
        <taxon>Sordariomycetes</taxon>
        <taxon>Sordariomycetidae</taxon>
        <taxon>Sordariales</taxon>
        <taxon>Podosporaceae</taxon>
        <taxon>Podospora</taxon>
    </lineage>
</organism>
<dbReference type="EMBL" id="MU865945">
    <property type="protein sequence ID" value="KAK4448102.1"/>
    <property type="molecule type" value="Genomic_DNA"/>
</dbReference>
<keyword evidence="3" id="KW-1185">Reference proteome</keyword>